<comment type="caution">
    <text evidence="1">The sequence shown here is derived from an EMBL/GenBank/DDBJ whole genome shotgun (WGS) entry which is preliminary data.</text>
</comment>
<accession>A0AAD9LQ27</accession>
<evidence type="ECO:0000313" key="2">
    <source>
        <dbReference type="Proteomes" id="UP001259832"/>
    </source>
</evidence>
<proteinExistence type="predicted"/>
<sequence>MKDLLDDVKLEVEETVVGNEVHADSHFEFVLTRGKTKICIVETKKNDFDQGKAQVLVGCEAVAEREGLLVVYGIVTDFLRWGLYRWDEKSIALNSSTLSVGSDELDIKSMRGVCEMIYSVLADHKEDPKKEISPKH</sequence>
<dbReference type="Proteomes" id="UP001259832">
    <property type="component" value="Unassembled WGS sequence"/>
</dbReference>
<gene>
    <name evidence="1" type="ORF">P3T76_004678</name>
</gene>
<dbReference type="EMBL" id="JASMQC010000007">
    <property type="protein sequence ID" value="KAK1943282.1"/>
    <property type="molecule type" value="Genomic_DNA"/>
</dbReference>
<evidence type="ECO:0000313" key="1">
    <source>
        <dbReference type="EMBL" id="KAK1943282.1"/>
    </source>
</evidence>
<organism evidence="1 2">
    <name type="scientific">Phytophthora citrophthora</name>
    <dbReference type="NCBI Taxonomy" id="4793"/>
    <lineage>
        <taxon>Eukaryota</taxon>
        <taxon>Sar</taxon>
        <taxon>Stramenopiles</taxon>
        <taxon>Oomycota</taxon>
        <taxon>Peronosporomycetes</taxon>
        <taxon>Peronosporales</taxon>
        <taxon>Peronosporaceae</taxon>
        <taxon>Phytophthora</taxon>
    </lineage>
</organism>
<reference evidence="1" key="1">
    <citation type="submission" date="2023-08" db="EMBL/GenBank/DDBJ databases">
        <title>Reference Genome Resource for the Citrus Pathogen Phytophthora citrophthora.</title>
        <authorList>
            <person name="Moller H."/>
            <person name="Coetzee B."/>
            <person name="Rose L.J."/>
            <person name="Van Niekerk J.M."/>
        </authorList>
    </citation>
    <scope>NUCLEOTIDE SEQUENCE</scope>
    <source>
        <strain evidence="1">STE-U-9442</strain>
    </source>
</reference>
<protein>
    <submittedName>
        <fullName evidence="1">Uncharacterized protein</fullName>
    </submittedName>
</protein>
<name>A0AAD9LQ27_9STRA</name>
<dbReference type="AlphaFoldDB" id="A0AAD9LQ27"/>
<keyword evidence="2" id="KW-1185">Reference proteome</keyword>